<name>A0A127Q7U3_9BURK</name>
<dbReference type="AlphaFoldDB" id="A0A127Q7U3"/>
<dbReference type="Proteomes" id="UP000074561">
    <property type="component" value="Chromosome"/>
</dbReference>
<dbReference type="EMBL" id="CP013234">
    <property type="protein sequence ID" value="AMP06071.1"/>
    <property type="molecule type" value="Genomic_DNA"/>
</dbReference>
<evidence type="ECO:0000313" key="1">
    <source>
        <dbReference type="EMBL" id="AMP06071.1"/>
    </source>
</evidence>
<accession>A0A127Q7U3</accession>
<proteinExistence type="predicted"/>
<dbReference type="PATRIC" id="fig|279113.9.peg.3723"/>
<evidence type="ECO:0000313" key="2">
    <source>
        <dbReference type="Proteomes" id="UP000074561"/>
    </source>
</evidence>
<gene>
    <name evidence="1" type="ORF">CPter91_3750</name>
</gene>
<sequence length="39" mass="4857">MLLVTTMLRRFQVKRKMKLSPFYMHLLSLHFSFFSDNEY</sequence>
<dbReference type="KEGG" id="cpra:CPter91_3750"/>
<reference evidence="1 2" key="1">
    <citation type="submission" date="2015-11" db="EMBL/GenBank/DDBJ databases">
        <title>Exploring the genomic traits of fungus-feeding bacterial genus Collimonas.</title>
        <authorList>
            <person name="Song C."/>
            <person name="Schmidt R."/>
            <person name="de Jager V."/>
            <person name="Krzyzanowska D."/>
            <person name="Jongedijk E."/>
            <person name="Cankar K."/>
            <person name="Beekwilder J."/>
            <person name="van Veen A."/>
            <person name="de Boer W."/>
            <person name="van Veen J.A."/>
            <person name="Garbeva P."/>
        </authorList>
    </citation>
    <scope>NUCLEOTIDE SEQUENCE [LARGE SCALE GENOMIC DNA]</scope>
    <source>
        <strain evidence="1 2">Ter91</strain>
    </source>
</reference>
<organism evidence="1 2">
    <name type="scientific">Collimonas pratensis</name>
    <dbReference type="NCBI Taxonomy" id="279113"/>
    <lineage>
        <taxon>Bacteria</taxon>
        <taxon>Pseudomonadati</taxon>
        <taxon>Pseudomonadota</taxon>
        <taxon>Betaproteobacteria</taxon>
        <taxon>Burkholderiales</taxon>
        <taxon>Oxalobacteraceae</taxon>
        <taxon>Collimonas</taxon>
    </lineage>
</organism>
<protein>
    <submittedName>
        <fullName evidence="1">Uncharacterized protein</fullName>
    </submittedName>
</protein>